<evidence type="ECO:0000259" key="11">
    <source>
        <dbReference type="SMART" id="SM00382"/>
    </source>
</evidence>
<protein>
    <recommendedName>
        <fullName evidence="4">DNA helicase</fullName>
        <ecNumber evidence="4">3.6.4.12</ecNumber>
    </recommendedName>
</protein>
<sequence>MSHKELSSNFLKCLELEKFADIEQTSQLLKSFPPKKLAQRGLAIINLQIDSIKTGLGGRTIVELQNDLSSNNNEFITIGDIRTGDIVKIDKLKPNSSSTKNKKSKSVEDINNNDNNIDNEFAEGVITRISLTSIIITIDESFEEKILNFLNVKIWIVKISNSITYKRMESTLRKLSEFDTIPNDLLQLLISKDFKIPLTTTSNKQSIIKFNNENLNDSQKFAINFSLNSPISIIHGPPGTGKTYTIIEIIQQLVSKGERILVCGPSNISIDTILERLNGKIPNDQLLRIGHPARLLQSNLKHSLDIVSNYSDEGQLINDIKKEIESTIKKIKKTRSYKEKRAIWTNVKELKKELKVREKKITDQLILRAKVIVATLHGSSSRELLNLYNSNPGIKIFDTLIIDEVSQSLEPQCWIPLINHYKSDIKKLILAGDNKQLPPTIKLDKNDKVKAQLETTLFDRLIANYGDSFKNLLNIQYRMNEKIMKFSSKELYNDELKADESVAKILPYDLTNVNKTDNTEFPLIWYDTQGGEFPERDSSDDNDNEIISSKYNEMEGYLVLYHLKQLLQDGLNQSDIGIIAPYNSQISFLKSLILSDYPDLEISTVDGFQGREKEIIILSLVRSNDRGEIGFLKDERRLNVAITRAKRQLCIIGDLELMSRQKSSKFIKDWSQWIEENAEIIYPNIDDIL</sequence>
<keyword evidence="9" id="KW-0067">ATP-binding</keyword>
<evidence type="ECO:0000313" key="12">
    <source>
        <dbReference type="EMBL" id="KAH3678494.1"/>
    </source>
</evidence>
<keyword evidence="10" id="KW-0539">Nucleus</keyword>
<dbReference type="CDD" id="cd18808">
    <property type="entry name" value="SF1_C_Upf1"/>
    <property type="match status" value="1"/>
</dbReference>
<dbReference type="Pfam" id="PF13086">
    <property type="entry name" value="AAA_11"/>
    <property type="match status" value="1"/>
</dbReference>
<name>A0A9P8PWE4_9ASCO</name>
<dbReference type="InterPro" id="IPR050534">
    <property type="entry name" value="Coronavir_polyprotein_1ab"/>
</dbReference>
<evidence type="ECO:0000256" key="2">
    <source>
        <dbReference type="ARBA" id="ARBA00004496"/>
    </source>
</evidence>
<evidence type="ECO:0000256" key="4">
    <source>
        <dbReference type="ARBA" id="ARBA00012551"/>
    </source>
</evidence>
<dbReference type="GO" id="GO:0005694">
    <property type="term" value="C:chromosome"/>
    <property type="evidence" value="ECO:0007669"/>
    <property type="project" value="UniProtKB-ARBA"/>
</dbReference>
<evidence type="ECO:0000256" key="10">
    <source>
        <dbReference type="ARBA" id="ARBA00023242"/>
    </source>
</evidence>
<dbReference type="Pfam" id="PF13087">
    <property type="entry name" value="AAA_12"/>
    <property type="match status" value="1"/>
</dbReference>
<reference evidence="12" key="1">
    <citation type="journal article" date="2021" name="Open Biol.">
        <title>Shared evolutionary footprints suggest mitochondrial oxidative damage underlies multiple complex I losses in fungi.</title>
        <authorList>
            <person name="Schikora-Tamarit M.A."/>
            <person name="Marcet-Houben M."/>
            <person name="Nosek J."/>
            <person name="Gabaldon T."/>
        </authorList>
    </citation>
    <scope>NUCLEOTIDE SEQUENCE</scope>
    <source>
        <strain evidence="12">CBS6341</strain>
    </source>
</reference>
<dbReference type="AlphaFoldDB" id="A0A9P8PWE4"/>
<evidence type="ECO:0000256" key="8">
    <source>
        <dbReference type="ARBA" id="ARBA00022806"/>
    </source>
</evidence>
<dbReference type="InterPro" id="IPR027417">
    <property type="entry name" value="P-loop_NTPase"/>
</dbReference>
<comment type="caution">
    <text evidence="12">The sequence shown here is derived from an EMBL/GenBank/DDBJ whole genome shotgun (WGS) entry which is preliminary data.</text>
</comment>
<proteinExistence type="inferred from homology"/>
<comment type="subcellular location">
    <subcellularLocation>
        <location evidence="2">Cytoplasm</location>
    </subcellularLocation>
    <subcellularLocation>
        <location evidence="1">Nucleus</location>
    </subcellularLocation>
</comment>
<dbReference type="Gene3D" id="2.40.30.270">
    <property type="match status" value="1"/>
</dbReference>
<dbReference type="SMART" id="SM00382">
    <property type="entry name" value="AAA"/>
    <property type="match status" value="1"/>
</dbReference>
<gene>
    <name evidence="12" type="ORF">WICMUC_001511</name>
</gene>
<accession>A0A9P8PWE4</accession>
<keyword evidence="7" id="KW-0378">Hydrolase</keyword>
<dbReference type="NCBIfam" id="TIGR00376">
    <property type="entry name" value="IGHMBP2 family helicase"/>
    <property type="match status" value="1"/>
</dbReference>
<evidence type="ECO:0000256" key="7">
    <source>
        <dbReference type="ARBA" id="ARBA00022801"/>
    </source>
</evidence>
<evidence type="ECO:0000256" key="1">
    <source>
        <dbReference type="ARBA" id="ARBA00004123"/>
    </source>
</evidence>
<dbReference type="Pfam" id="PF21138">
    <property type="entry name" value="SMUBP-2_HCS1_1B"/>
    <property type="match status" value="1"/>
</dbReference>
<keyword evidence="5" id="KW-0963">Cytoplasm</keyword>
<dbReference type="GO" id="GO:0016787">
    <property type="term" value="F:hydrolase activity"/>
    <property type="evidence" value="ECO:0007669"/>
    <property type="project" value="UniProtKB-KW"/>
</dbReference>
<dbReference type="PANTHER" id="PTHR43788:SF8">
    <property type="entry name" value="DNA-BINDING PROTEIN SMUBP-2"/>
    <property type="match status" value="1"/>
</dbReference>
<dbReference type="FunFam" id="3.40.50.300:FF:000326">
    <property type="entry name" value="P-loop containing nucleoside triphosphate hydrolase"/>
    <property type="match status" value="1"/>
</dbReference>
<dbReference type="Proteomes" id="UP000769528">
    <property type="component" value="Unassembled WGS sequence"/>
</dbReference>
<dbReference type="GO" id="GO:0043139">
    <property type="term" value="F:5'-3' DNA helicase activity"/>
    <property type="evidence" value="ECO:0007669"/>
    <property type="project" value="TreeGrafter"/>
</dbReference>
<dbReference type="OrthoDB" id="6513042at2759"/>
<keyword evidence="8" id="KW-0347">Helicase</keyword>
<dbReference type="EC" id="3.6.4.12" evidence="4"/>
<dbReference type="GO" id="GO:0003723">
    <property type="term" value="F:RNA binding"/>
    <property type="evidence" value="ECO:0007669"/>
    <property type="project" value="InterPro"/>
</dbReference>
<dbReference type="GO" id="GO:0005524">
    <property type="term" value="F:ATP binding"/>
    <property type="evidence" value="ECO:0007669"/>
    <property type="project" value="UniProtKB-KW"/>
</dbReference>
<dbReference type="SUPFAM" id="SSF52540">
    <property type="entry name" value="P-loop containing nucleoside triphosphate hydrolases"/>
    <property type="match status" value="1"/>
</dbReference>
<evidence type="ECO:0000256" key="5">
    <source>
        <dbReference type="ARBA" id="ARBA00022490"/>
    </source>
</evidence>
<keyword evidence="6" id="KW-0547">Nucleotide-binding</keyword>
<dbReference type="GO" id="GO:0003677">
    <property type="term" value="F:DNA binding"/>
    <property type="evidence" value="ECO:0007669"/>
    <property type="project" value="InterPro"/>
</dbReference>
<dbReference type="GO" id="GO:0005737">
    <property type="term" value="C:cytoplasm"/>
    <property type="evidence" value="ECO:0007669"/>
    <property type="project" value="UniProtKB-SubCell"/>
</dbReference>
<evidence type="ECO:0000256" key="3">
    <source>
        <dbReference type="ARBA" id="ARBA00007913"/>
    </source>
</evidence>
<dbReference type="InterPro" id="IPR041679">
    <property type="entry name" value="DNA2/NAM7-like_C"/>
</dbReference>
<dbReference type="InterPro" id="IPR003593">
    <property type="entry name" value="AAA+_ATPase"/>
</dbReference>
<organism evidence="12 13">
    <name type="scientific">Wickerhamomyces mucosus</name>
    <dbReference type="NCBI Taxonomy" id="1378264"/>
    <lineage>
        <taxon>Eukaryota</taxon>
        <taxon>Fungi</taxon>
        <taxon>Dikarya</taxon>
        <taxon>Ascomycota</taxon>
        <taxon>Saccharomycotina</taxon>
        <taxon>Saccharomycetes</taxon>
        <taxon>Phaffomycetales</taxon>
        <taxon>Wickerhamomycetaceae</taxon>
        <taxon>Wickerhamomyces</taxon>
    </lineage>
</organism>
<dbReference type="EMBL" id="JAEUBF010000443">
    <property type="protein sequence ID" value="KAH3678494.1"/>
    <property type="molecule type" value="Genomic_DNA"/>
</dbReference>
<dbReference type="InterPro" id="IPR041677">
    <property type="entry name" value="DNA2/NAM7_AAA_11"/>
</dbReference>
<evidence type="ECO:0000256" key="6">
    <source>
        <dbReference type="ARBA" id="ARBA00022741"/>
    </source>
</evidence>
<dbReference type="InterPro" id="IPR047187">
    <property type="entry name" value="SF1_C_Upf1"/>
</dbReference>
<dbReference type="GO" id="GO:0005634">
    <property type="term" value="C:nucleus"/>
    <property type="evidence" value="ECO:0007669"/>
    <property type="project" value="UniProtKB-SubCell"/>
</dbReference>
<dbReference type="InterPro" id="IPR004483">
    <property type="entry name" value="SMUBP-2/Hcs1-like"/>
</dbReference>
<comment type="similarity">
    <text evidence="3">Belongs to the DNA2/NAM7 helicase family.</text>
</comment>
<dbReference type="PANTHER" id="PTHR43788">
    <property type="entry name" value="DNA2/NAM7 HELICASE FAMILY MEMBER"/>
    <property type="match status" value="1"/>
</dbReference>
<dbReference type="Gene3D" id="3.40.50.300">
    <property type="entry name" value="P-loop containing nucleotide triphosphate hydrolases"/>
    <property type="match status" value="2"/>
</dbReference>
<dbReference type="InterPro" id="IPR048761">
    <property type="entry name" value="SMUBP-2_HCS1_1B"/>
</dbReference>
<evidence type="ECO:0000256" key="9">
    <source>
        <dbReference type="ARBA" id="ARBA00022840"/>
    </source>
</evidence>
<evidence type="ECO:0000313" key="13">
    <source>
        <dbReference type="Proteomes" id="UP000769528"/>
    </source>
</evidence>
<reference evidence="12" key="2">
    <citation type="submission" date="2021-01" db="EMBL/GenBank/DDBJ databases">
        <authorList>
            <person name="Schikora-Tamarit M.A."/>
        </authorList>
    </citation>
    <scope>NUCLEOTIDE SEQUENCE</scope>
    <source>
        <strain evidence="12">CBS6341</strain>
    </source>
</reference>
<feature type="domain" description="AAA+ ATPase" evidence="11">
    <location>
        <begin position="228"/>
        <end position="467"/>
    </location>
</feature>
<keyword evidence="13" id="KW-1185">Reference proteome</keyword>